<evidence type="ECO:0000313" key="1">
    <source>
        <dbReference type="EMBL" id="RXJ71803.1"/>
    </source>
</evidence>
<dbReference type="AlphaFoldDB" id="A0A4Q0YMY2"/>
<keyword evidence="2" id="KW-1185">Reference proteome</keyword>
<protein>
    <submittedName>
        <fullName evidence="1">Uncharacterized protein</fullName>
    </submittedName>
</protein>
<sequence>MVTDWLPLTGFTLKLCSIARSAAPPFGKEASAVCEFSSHESGEFSLLLVDCSFRRSYPIAKSTLYLKTWHKRTSCTID</sequence>
<reference evidence="1 2" key="1">
    <citation type="submission" date="2017-10" db="EMBL/GenBank/DDBJ databases">
        <title>Nyctiphanis sp. nov., isolated from the stomach of the euphausiid Nyctiphanes simplex (Hansen, 1911) in the Gulf of California.</title>
        <authorList>
            <person name="Gomez-Gil B."/>
            <person name="Aguilar-Mendez M."/>
            <person name="Lopez-Cortes A."/>
            <person name="Gomez-Gutierrez J."/>
            <person name="Roque A."/>
            <person name="Lang E."/>
            <person name="Gonzalez-Castillo A."/>
        </authorList>
    </citation>
    <scope>NUCLEOTIDE SEQUENCE [LARGE SCALE GENOMIC DNA]</scope>
    <source>
        <strain evidence="1 2">CAIM 600</strain>
    </source>
</reference>
<accession>A0A4Q0YMY2</accession>
<gene>
    <name evidence="1" type="ORF">CS022_19760</name>
</gene>
<name>A0A4Q0YMY2_9GAMM</name>
<dbReference type="EMBL" id="PEIB01000032">
    <property type="protein sequence ID" value="RXJ71803.1"/>
    <property type="molecule type" value="Genomic_DNA"/>
</dbReference>
<proteinExistence type="predicted"/>
<comment type="caution">
    <text evidence="1">The sequence shown here is derived from an EMBL/GenBank/DDBJ whole genome shotgun (WGS) entry which is preliminary data.</text>
</comment>
<dbReference type="Proteomes" id="UP000290287">
    <property type="component" value="Unassembled WGS sequence"/>
</dbReference>
<evidence type="ECO:0000313" key="2">
    <source>
        <dbReference type="Proteomes" id="UP000290287"/>
    </source>
</evidence>
<organism evidence="1 2">
    <name type="scientific">Veronia nyctiphanis</name>
    <dbReference type="NCBI Taxonomy" id="1278244"/>
    <lineage>
        <taxon>Bacteria</taxon>
        <taxon>Pseudomonadati</taxon>
        <taxon>Pseudomonadota</taxon>
        <taxon>Gammaproteobacteria</taxon>
        <taxon>Vibrionales</taxon>
        <taxon>Vibrionaceae</taxon>
        <taxon>Veronia</taxon>
    </lineage>
</organism>